<protein>
    <submittedName>
        <fullName evidence="1">Uncharacterized protein</fullName>
    </submittedName>
</protein>
<sequence>MEEGENEENAAFTLCIEEPLHDLNQPQIAGTPYEDAQACVSRLLDRMMKCEKYGERHGAVFGLSGEVKGFRIATVVHSLAFSSLKKYGIAATLQQALGDRSYY</sequence>
<evidence type="ECO:0000313" key="2">
    <source>
        <dbReference type="Proteomes" id="UP001231189"/>
    </source>
</evidence>
<organism evidence="1 2">
    <name type="scientific">Lolium multiflorum</name>
    <name type="common">Italian ryegrass</name>
    <name type="synonym">Lolium perenne subsp. multiflorum</name>
    <dbReference type="NCBI Taxonomy" id="4521"/>
    <lineage>
        <taxon>Eukaryota</taxon>
        <taxon>Viridiplantae</taxon>
        <taxon>Streptophyta</taxon>
        <taxon>Embryophyta</taxon>
        <taxon>Tracheophyta</taxon>
        <taxon>Spermatophyta</taxon>
        <taxon>Magnoliopsida</taxon>
        <taxon>Liliopsida</taxon>
        <taxon>Poales</taxon>
        <taxon>Poaceae</taxon>
        <taxon>BOP clade</taxon>
        <taxon>Pooideae</taxon>
        <taxon>Poodae</taxon>
        <taxon>Poeae</taxon>
        <taxon>Poeae Chloroplast Group 2 (Poeae type)</taxon>
        <taxon>Loliodinae</taxon>
        <taxon>Loliinae</taxon>
        <taxon>Lolium</taxon>
    </lineage>
</organism>
<name>A0AAD8TDB0_LOLMU</name>
<dbReference type="EMBL" id="JAUUTY010000002">
    <property type="protein sequence ID" value="KAK1680440.1"/>
    <property type="molecule type" value="Genomic_DNA"/>
</dbReference>
<dbReference type="AlphaFoldDB" id="A0AAD8TDB0"/>
<keyword evidence="2" id="KW-1185">Reference proteome</keyword>
<comment type="caution">
    <text evidence="1">The sequence shown here is derived from an EMBL/GenBank/DDBJ whole genome shotgun (WGS) entry which is preliminary data.</text>
</comment>
<proteinExistence type="predicted"/>
<evidence type="ECO:0000313" key="1">
    <source>
        <dbReference type="EMBL" id="KAK1680440.1"/>
    </source>
</evidence>
<reference evidence="1" key="1">
    <citation type="submission" date="2023-07" db="EMBL/GenBank/DDBJ databases">
        <title>A chromosome-level genome assembly of Lolium multiflorum.</title>
        <authorList>
            <person name="Chen Y."/>
            <person name="Copetti D."/>
            <person name="Kolliker R."/>
            <person name="Studer B."/>
        </authorList>
    </citation>
    <scope>NUCLEOTIDE SEQUENCE</scope>
    <source>
        <strain evidence="1">02402/16</strain>
        <tissue evidence="1">Leaf</tissue>
    </source>
</reference>
<accession>A0AAD8TDB0</accession>
<gene>
    <name evidence="1" type="ORF">QYE76_041288</name>
</gene>
<dbReference type="Proteomes" id="UP001231189">
    <property type="component" value="Unassembled WGS sequence"/>
</dbReference>